<evidence type="ECO:0000256" key="2">
    <source>
        <dbReference type="SAM" id="MobiDB-lite"/>
    </source>
</evidence>
<gene>
    <name evidence="4" type="ORF">AB1Y20_015580</name>
</gene>
<dbReference type="EMBL" id="JBGBPQ010000003">
    <property type="protein sequence ID" value="KAL1526889.1"/>
    <property type="molecule type" value="Genomic_DNA"/>
</dbReference>
<sequence>MGLSRRPINAPSLPPVAAASHPAPRPYTPAQLLSFREADNAFYAIDRYSEGKITPGLLLCAMAERDLNAEKLLAPTFLRMDLSGTDAITLDEWRQGYPRFVKGAGLRFLKTSDPATGEPRQYTAQEMRAFDARAEELLAPSVKKLENTFALFDRDGCGLVRVPHLTAYARVLGGKKDESPHGTGLAAPDPALVVKALDRQGKEGISFNEFRAILARHEAAFADDGSGKGKKKKDKGGKKKGKKK</sequence>
<feature type="region of interest" description="Disordered" evidence="2">
    <location>
        <begin position="222"/>
        <end position="244"/>
    </location>
</feature>
<reference evidence="4 5" key="1">
    <citation type="journal article" date="2024" name="Science">
        <title>Giant polyketide synthase enzymes in the biosynthesis of giant marine polyether toxins.</title>
        <authorList>
            <person name="Fallon T.R."/>
            <person name="Shende V.V."/>
            <person name="Wierzbicki I.H."/>
            <person name="Pendleton A.L."/>
            <person name="Watervoot N.F."/>
            <person name="Auber R.P."/>
            <person name="Gonzalez D.J."/>
            <person name="Wisecaver J.H."/>
            <person name="Moore B.S."/>
        </authorList>
    </citation>
    <scope>NUCLEOTIDE SEQUENCE [LARGE SCALE GENOMIC DNA]</scope>
    <source>
        <strain evidence="4 5">12B1</strain>
    </source>
</reference>
<feature type="compositionally biased region" description="Basic residues" evidence="2">
    <location>
        <begin position="228"/>
        <end position="244"/>
    </location>
</feature>
<evidence type="ECO:0000313" key="5">
    <source>
        <dbReference type="Proteomes" id="UP001515480"/>
    </source>
</evidence>
<dbReference type="PROSITE" id="PS00018">
    <property type="entry name" value="EF_HAND_1"/>
    <property type="match status" value="1"/>
</dbReference>
<dbReference type="AlphaFoldDB" id="A0AB34JX65"/>
<keyword evidence="5" id="KW-1185">Reference proteome</keyword>
<feature type="region of interest" description="Disordered" evidence="2">
    <location>
        <begin position="1"/>
        <end position="24"/>
    </location>
</feature>
<dbReference type="Proteomes" id="UP001515480">
    <property type="component" value="Unassembled WGS sequence"/>
</dbReference>
<dbReference type="InterPro" id="IPR018247">
    <property type="entry name" value="EF_Hand_1_Ca_BS"/>
</dbReference>
<evidence type="ECO:0000259" key="3">
    <source>
        <dbReference type="PROSITE" id="PS50222"/>
    </source>
</evidence>
<dbReference type="InterPro" id="IPR002048">
    <property type="entry name" value="EF_hand_dom"/>
</dbReference>
<dbReference type="Gene3D" id="1.10.238.10">
    <property type="entry name" value="EF-hand"/>
    <property type="match status" value="1"/>
</dbReference>
<dbReference type="SUPFAM" id="SSF47473">
    <property type="entry name" value="EF-hand"/>
    <property type="match status" value="1"/>
</dbReference>
<name>A0AB34JX65_PRYPA</name>
<evidence type="ECO:0000313" key="4">
    <source>
        <dbReference type="EMBL" id="KAL1526889.1"/>
    </source>
</evidence>
<dbReference type="PROSITE" id="PS50222">
    <property type="entry name" value="EF_HAND_2"/>
    <property type="match status" value="1"/>
</dbReference>
<accession>A0AB34JX65</accession>
<keyword evidence="1" id="KW-0106">Calcium</keyword>
<protein>
    <recommendedName>
        <fullName evidence="3">EF-hand domain-containing protein</fullName>
    </recommendedName>
</protein>
<proteinExistence type="predicted"/>
<feature type="domain" description="EF-hand" evidence="3">
    <location>
        <begin position="140"/>
        <end position="175"/>
    </location>
</feature>
<evidence type="ECO:0000256" key="1">
    <source>
        <dbReference type="ARBA" id="ARBA00022837"/>
    </source>
</evidence>
<dbReference type="InterPro" id="IPR011992">
    <property type="entry name" value="EF-hand-dom_pair"/>
</dbReference>
<organism evidence="4 5">
    <name type="scientific">Prymnesium parvum</name>
    <name type="common">Toxic golden alga</name>
    <dbReference type="NCBI Taxonomy" id="97485"/>
    <lineage>
        <taxon>Eukaryota</taxon>
        <taxon>Haptista</taxon>
        <taxon>Haptophyta</taxon>
        <taxon>Prymnesiophyceae</taxon>
        <taxon>Prymnesiales</taxon>
        <taxon>Prymnesiaceae</taxon>
        <taxon>Prymnesium</taxon>
    </lineage>
</organism>
<dbReference type="GO" id="GO:0005509">
    <property type="term" value="F:calcium ion binding"/>
    <property type="evidence" value="ECO:0007669"/>
    <property type="project" value="InterPro"/>
</dbReference>
<comment type="caution">
    <text evidence="4">The sequence shown here is derived from an EMBL/GenBank/DDBJ whole genome shotgun (WGS) entry which is preliminary data.</text>
</comment>